<dbReference type="AlphaFoldDB" id="A0A4P8IM46"/>
<gene>
    <name evidence="3" type="ORF">FAZ95_12940</name>
</gene>
<evidence type="ECO:0000313" key="4">
    <source>
        <dbReference type="Proteomes" id="UP000298656"/>
    </source>
</evidence>
<dbReference type="OrthoDB" id="570545at2"/>
<protein>
    <submittedName>
        <fullName evidence="3">Glycosyltransferase family 4 protein</fullName>
    </submittedName>
</protein>
<dbReference type="InterPro" id="IPR001296">
    <property type="entry name" value="Glyco_trans_1"/>
</dbReference>
<dbReference type="PANTHER" id="PTHR12526:SF627">
    <property type="entry name" value="D-RHAMNOSYLTRANSFERASE WBPZ"/>
    <property type="match status" value="1"/>
</dbReference>
<evidence type="ECO:0000259" key="2">
    <source>
        <dbReference type="Pfam" id="PF13439"/>
    </source>
</evidence>
<evidence type="ECO:0000259" key="1">
    <source>
        <dbReference type="Pfam" id="PF00534"/>
    </source>
</evidence>
<keyword evidence="4" id="KW-1185">Reference proteome</keyword>
<dbReference type="RefSeq" id="WP_137332831.1">
    <property type="nucleotide sequence ID" value="NZ_CP040077.1"/>
</dbReference>
<dbReference type="CDD" id="cd03820">
    <property type="entry name" value="GT4_AmsD-like"/>
    <property type="match status" value="1"/>
</dbReference>
<keyword evidence="3" id="KW-0808">Transferase</keyword>
<feature type="domain" description="Glycosyltransferase subfamily 4-like N-terminal" evidence="2">
    <location>
        <begin position="12"/>
        <end position="176"/>
    </location>
</feature>
<organism evidence="3 4">
    <name type="scientific">Trinickia violacea</name>
    <dbReference type="NCBI Taxonomy" id="2571746"/>
    <lineage>
        <taxon>Bacteria</taxon>
        <taxon>Pseudomonadati</taxon>
        <taxon>Pseudomonadota</taxon>
        <taxon>Betaproteobacteria</taxon>
        <taxon>Burkholderiales</taxon>
        <taxon>Burkholderiaceae</taxon>
        <taxon>Trinickia</taxon>
    </lineage>
</organism>
<evidence type="ECO:0000313" key="3">
    <source>
        <dbReference type="EMBL" id="QCP50008.1"/>
    </source>
</evidence>
<dbReference type="InterPro" id="IPR028098">
    <property type="entry name" value="Glyco_trans_4-like_N"/>
</dbReference>
<name>A0A4P8IM46_9BURK</name>
<dbReference type="Pfam" id="PF00534">
    <property type="entry name" value="Glycos_transf_1"/>
    <property type="match status" value="1"/>
</dbReference>
<reference evidence="3 4" key="1">
    <citation type="submission" date="2019-05" db="EMBL/GenBank/DDBJ databases">
        <title>Burkholderia sp. DHOD12, isolated from subtropical forest soil.</title>
        <authorList>
            <person name="Gao Z.-H."/>
            <person name="Qiu L.-H."/>
        </authorList>
    </citation>
    <scope>NUCLEOTIDE SEQUENCE [LARGE SCALE GENOMIC DNA]</scope>
    <source>
        <strain evidence="3 4">DHOD12</strain>
    </source>
</reference>
<accession>A0A4P8IM46</accession>
<feature type="domain" description="Glycosyl transferase family 1" evidence="1">
    <location>
        <begin position="182"/>
        <end position="342"/>
    </location>
</feature>
<sequence>MKIVLVVSAMGPGGAERVAAILSGAWTARSDSVTLVATYSKGGDSFFRLSDKVRVIFLAERTARNASKLFGYAARMAALRRIFVEEQPDVIVSFLTNVNVTAILASRGLRIPVVACEHNDPAADGRSVLWKTLCRLVYPQASALTFLSESMAAEFRRAREGVTPCIAVVPNPVPDELFGIAKPRRAGGRKRLISVGRLHPQKHYELLIETFAKIADEFEDWDLWIWGEGSERSMLTDRIAKLHLADRVFLPGRTQAAWDEMAAADAFVLSSRFEGMPMALMESMALGVPAVAFDCPSGPRELMRDGQDGLLIPPGDSDALAAALRRLLSDGSLREELGNKGARSIRERYSVATILAVWDRLFARLRVG</sequence>
<dbReference type="GO" id="GO:0016757">
    <property type="term" value="F:glycosyltransferase activity"/>
    <property type="evidence" value="ECO:0007669"/>
    <property type="project" value="InterPro"/>
</dbReference>
<dbReference type="KEGG" id="tvl:FAZ95_12940"/>
<dbReference type="SUPFAM" id="SSF53756">
    <property type="entry name" value="UDP-Glycosyltransferase/glycogen phosphorylase"/>
    <property type="match status" value="1"/>
</dbReference>
<dbReference type="Gene3D" id="3.40.50.2000">
    <property type="entry name" value="Glycogen Phosphorylase B"/>
    <property type="match status" value="2"/>
</dbReference>
<dbReference type="Pfam" id="PF13439">
    <property type="entry name" value="Glyco_transf_4"/>
    <property type="match status" value="1"/>
</dbReference>
<dbReference type="Proteomes" id="UP000298656">
    <property type="component" value="Chromosome 1"/>
</dbReference>
<proteinExistence type="predicted"/>
<dbReference type="EMBL" id="CP040077">
    <property type="protein sequence ID" value="QCP50008.1"/>
    <property type="molecule type" value="Genomic_DNA"/>
</dbReference>
<dbReference type="PANTHER" id="PTHR12526">
    <property type="entry name" value="GLYCOSYLTRANSFERASE"/>
    <property type="match status" value="1"/>
</dbReference>